<keyword evidence="1" id="KW-0472">Membrane</keyword>
<organism evidence="3 4">
    <name type="scientific">Hemibagrus wyckioides</name>
    <dbReference type="NCBI Taxonomy" id="337641"/>
    <lineage>
        <taxon>Eukaryota</taxon>
        <taxon>Metazoa</taxon>
        <taxon>Chordata</taxon>
        <taxon>Craniata</taxon>
        <taxon>Vertebrata</taxon>
        <taxon>Euteleostomi</taxon>
        <taxon>Actinopterygii</taxon>
        <taxon>Neopterygii</taxon>
        <taxon>Teleostei</taxon>
        <taxon>Ostariophysi</taxon>
        <taxon>Siluriformes</taxon>
        <taxon>Bagridae</taxon>
        <taxon>Hemibagrus</taxon>
    </lineage>
</organism>
<comment type="caution">
    <text evidence="3">The sequence shown here is derived from an EMBL/GenBank/DDBJ whole genome shotgun (WGS) entry which is preliminary data.</text>
</comment>
<keyword evidence="4" id="KW-1185">Reference proteome</keyword>
<evidence type="ECO:0000256" key="1">
    <source>
        <dbReference type="SAM" id="Phobius"/>
    </source>
</evidence>
<proteinExistence type="predicted"/>
<evidence type="ECO:0000256" key="2">
    <source>
        <dbReference type="SAM" id="SignalP"/>
    </source>
</evidence>
<sequence length="167" mass="18391">MFLTQSLVFPLLLLLFLSGCVCELPPVSERDSGIYYCSVWQQVPVLSDRISGGGTEIIVESTGRNTTDPGPGPGPGVMSLIWKLLLLASVLVVCVVSVTCCFKHRGCCMRRKRESQLERAADTNLVYSVVKFHKLHEKKNTQEVSEAPDAGSASNEEVLYSDIHFRS</sequence>
<evidence type="ECO:0000313" key="3">
    <source>
        <dbReference type="EMBL" id="KAG7331953.1"/>
    </source>
</evidence>
<reference evidence="3 4" key="1">
    <citation type="submission" date="2021-06" db="EMBL/GenBank/DDBJ databases">
        <title>Chromosome-level genome assembly of the red-tail catfish (Hemibagrus wyckioides).</title>
        <authorList>
            <person name="Shao F."/>
        </authorList>
    </citation>
    <scope>NUCLEOTIDE SEQUENCE [LARGE SCALE GENOMIC DNA]</scope>
    <source>
        <strain evidence="3">EC202008001</strain>
        <tissue evidence="3">Blood</tissue>
    </source>
</reference>
<dbReference type="EMBL" id="JAHKSW010000005">
    <property type="protein sequence ID" value="KAG7331953.1"/>
    <property type="molecule type" value="Genomic_DNA"/>
</dbReference>
<evidence type="ECO:0000313" key="4">
    <source>
        <dbReference type="Proteomes" id="UP000824219"/>
    </source>
</evidence>
<accession>A0A9D3SUN9</accession>
<dbReference type="Proteomes" id="UP000824219">
    <property type="component" value="Linkage Group LG05"/>
</dbReference>
<protein>
    <submittedName>
        <fullName evidence="3">Uncharacterized protein</fullName>
    </submittedName>
</protein>
<dbReference type="AlphaFoldDB" id="A0A9D3SUN9"/>
<gene>
    <name evidence="3" type="ORF">KOW79_003787</name>
</gene>
<feature type="signal peptide" evidence="2">
    <location>
        <begin position="1"/>
        <end position="22"/>
    </location>
</feature>
<dbReference type="OrthoDB" id="8923887at2759"/>
<keyword evidence="1" id="KW-0812">Transmembrane</keyword>
<keyword evidence="2" id="KW-0732">Signal</keyword>
<feature type="chain" id="PRO_5039270560" evidence="2">
    <location>
        <begin position="23"/>
        <end position="167"/>
    </location>
</feature>
<name>A0A9D3SUN9_9TELE</name>
<keyword evidence="1" id="KW-1133">Transmembrane helix</keyword>
<feature type="transmembrane region" description="Helical" evidence="1">
    <location>
        <begin position="80"/>
        <end position="102"/>
    </location>
</feature>